<dbReference type="Gene3D" id="3.30.160.390">
    <property type="entry name" value="Integrase, DNA-binding domain"/>
    <property type="match status" value="1"/>
</dbReference>
<feature type="compositionally biased region" description="Low complexity" evidence="4">
    <location>
        <begin position="219"/>
        <end position="238"/>
    </location>
</feature>
<dbReference type="InterPro" id="IPR038488">
    <property type="entry name" value="Integrase_DNA-bd_sf"/>
</dbReference>
<evidence type="ECO:0000256" key="2">
    <source>
        <dbReference type="ARBA" id="ARBA00022908"/>
    </source>
</evidence>
<protein>
    <submittedName>
        <fullName evidence="7">Arm DNA-binding domain-containing protein</fullName>
    </submittedName>
</protein>
<feature type="domain" description="Phage integrase central" evidence="6">
    <location>
        <begin position="109"/>
        <end position="201"/>
    </location>
</feature>
<dbReference type="InterPro" id="IPR050808">
    <property type="entry name" value="Phage_Integrase"/>
</dbReference>
<evidence type="ECO:0000256" key="3">
    <source>
        <dbReference type="ARBA" id="ARBA00023125"/>
    </source>
</evidence>
<evidence type="ECO:0000313" key="7">
    <source>
        <dbReference type="EMBL" id="XBP68374.1"/>
    </source>
</evidence>
<dbReference type="Gene3D" id="1.10.150.130">
    <property type="match status" value="1"/>
</dbReference>
<dbReference type="PANTHER" id="PTHR30629:SF2">
    <property type="entry name" value="PROPHAGE INTEGRASE INTS-RELATED"/>
    <property type="match status" value="1"/>
</dbReference>
<gene>
    <name evidence="7" type="ORF">ABLV49_10540</name>
</gene>
<feature type="region of interest" description="Disordered" evidence="4">
    <location>
        <begin position="201"/>
        <end position="249"/>
    </location>
</feature>
<accession>A0AAU7LL96</accession>
<dbReference type="InterPro" id="IPR010998">
    <property type="entry name" value="Integrase_recombinase_N"/>
</dbReference>
<keyword evidence="2" id="KW-0229">DNA integration</keyword>
<evidence type="ECO:0000259" key="6">
    <source>
        <dbReference type="Pfam" id="PF22022"/>
    </source>
</evidence>
<dbReference type="GO" id="GO:0003677">
    <property type="term" value="F:DNA binding"/>
    <property type="evidence" value="ECO:0007669"/>
    <property type="project" value="UniProtKB-KW"/>
</dbReference>
<dbReference type="RefSeq" id="WP_349276375.1">
    <property type="nucleotide sequence ID" value="NZ_CBCSCU010000029.1"/>
</dbReference>
<proteinExistence type="inferred from homology"/>
<dbReference type="PANTHER" id="PTHR30629">
    <property type="entry name" value="PROPHAGE INTEGRASE"/>
    <property type="match status" value="1"/>
</dbReference>
<evidence type="ECO:0000256" key="1">
    <source>
        <dbReference type="ARBA" id="ARBA00008857"/>
    </source>
</evidence>
<sequence>MAPRTCNYTLTDKKIQAAKPKAKPYPLADAGGLYVDVLTSGSKVWRYSYRIDGKRTKVTIGSYPAIGIKAARNAHEDLVSKLASGIDPARQKQLDKINAAATIAQAQTFETFSRVWFAEKMTHATARTIKQNLGWMVNDVFPVIGSIPLGEVHASDVLKLLEGMRNTPTKANNIRAIIERIYQYGAQKLLVTYNPATAMKGLIDKPPTSATSKARSPSRRLPSTTRRTCRRPPSGSRTASRPTGKSAWR</sequence>
<dbReference type="Pfam" id="PF22022">
    <property type="entry name" value="Phage_int_M"/>
    <property type="match status" value="1"/>
</dbReference>
<dbReference type="InterPro" id="IPR011010">
    <property type="entry name" value="DNA_brk_join_enz"/>
</dbReference>
<comment type="similarity">
    <text evidence="1">Belongs to the 'phage' integrase family.</text>
</comment>
<keyword evidence="3 7" id="KW-0238">DNA-binding</keyword>
<dbReference type="AlphaFoldDB" id="A0AAU7LL96"/>
<evidence type="ECO:0000259" key="5">
    <source>
        <dbReference type="Pfam" id="PF13356"/>
    </source>
</evidence>
<dbReference type="GO" id="GO:0015074">
    <property type="term" value="P:DNA integration"/>
    <property type="evidence" value="ECO:0007669"/>
    <property type="project" value="UniProtKB-KW"/>
</dbReference>
<dbReference type="Pfam" id="PF13356">
    <property type="entry name" value="Arm-DNA-bind_3"/>
    <property type="match status" value="1"/>
</dbReference>
<name>A0AAU7LL96_9BURK</name>
<evidence type="ECO:0000256" key="4">
    <source>
        <dbReference type="SAM" id="MobiDB-lite"/>
    </source>
</evidence>
<feature type="domain" description="Integrase DNA-binding" evidence="5">
    <location>
        <begin position="10"/>
        <end position="93"/>
    </location>
</feature>
<dbReference type="SUPFAM" id="SSF56349">
    <property type="entry name" value="DNA breaking-rejoining enzymes"/>
    <property type="match status" value="1"/>
</dbReference>
<dbReference type="InterPro" id="IPR025166">
    <property type="entry name" value="Integrase_DNA_bind_dom"/>
</dbReference>
<organism evidence="7">
    <name type="scientific">Polaromonas hydrogenivorans</name>
    <dbReference type="NCBI Taxonomy" id="335476"/>
    <lineage>
        <taxon>Bacteria</taxon>
        <taxon>Pseudomonadati</taxon>
        <taxon>Pseudomonadota</taxon>
        <taxon>Betaproteobacteria</taxon>
        <taxon>Burkholderiales</taxon>
        <taxon>Comamonadaceae</taxon>
        <taxon>Polaromonas</taxon>
    </lineage>
</organism>
<dbReference type="InterPro" id="IPR053876">
    <property type="entry name" value="Phage_int_M"/>
</dbReference>
<dbReference type="EMBL" id="CP157675">
    <property type="protein sequence ID" value="XBP68374.1"/>
    <property type="molecule type" value="Genomic_DNA"/>
</dbReference>
<reference evidence="7" key="1">
    <citation type="submission" date="2024-05" db="EMBL/GenBank/DDBJ databases">
        <authorList>
            <person name="Bunk B."/>
            <person name="Swiderski J."/>
            <person name="Sproer C."/>
            <person name="Thiel V."/>
        </authorList>
    </citation>
    <scope>NUCLEOTIDE SEQUENCE</scope>
    <source>
        <strain evidence="7">DSM 17735</strain>
    </source>
</reference>